<dbReference type="InterPro" id="IPR024925">
    <property type="entry name" value="Malonyl_CoA-ACP_transAc"/>
</dbReference>
<name>A0ABS4MD98_9LACO</name>
<dbReference type="PIRSF" id="PIRSF000446">
    <property type="entry name" value="Mct"/>
    <property type="match status" value="1"/>
</dbReference>
<dbReference type="InterPro" id="IPR016036">
    <property type="entry name" value="Malonyl_transacylase_ACP-bd"/>
</dbReference>
<dbReference type="EC" id="2.3.1.39" evidence="4"/>
<keyword evidence="2 4" id="KW-0012">Acyltransferase</keyword>
<gene>
    <name evidence="6" type="ORF">J2Z60_000797</name>
</gene>
<keyword evidence="1 4" id="KW-0808">Transferase</keyword>
<dbReference type="InterPro" id="IPR016035">
    <property type="entry name" value="Acyl_Trfase/lysoPLipase"/>
</dbReference>
<dbReference type="Gene3D" id="3.30.70.250">
    <property type="entry name" value="Malonyl-CoA ACP transacylase, ACP-binding"/>
    <property type="match status" value="1"/>
</dbReference>
<dbReference type="InterPro" id="IPR001227">
    <property type="entry name" value="Ac_transferase_dom_sf"/>
</dbReference>
<dbReference type="SUPFAM" id="SSF55048">
    <property type="entry name" value="Probable ACP-binding domain of malonyl-CoA ACP transacylase"/>
    <property type="match status" value="1"/>
</dbReference>
<dbReference type="Proteomes" id="UP001519292">
    <property type="component" value="Unassembled WGS sequence"/>
</dbReference>
<evidence type="ECO:0000259" key="5">
    <source>
        <dbReference type="SMART" id="SM00827"/>
    </source>
</evidence>
<sequence length="314" mass="34736">MNFAILFSGQGAQKPKMGIDFMSDPIFKETIEIASDAIGSDMVTIFNSRAGELDKTINVQPALVAFEAGIYRMLKRDLPHLNIAGMVGLSLGEYGAMFASGALSLKDTISLVKDRAKYMQDDADKIASAMTALVKPDLEKINQILTTLQAQGQRVYIANYNSPKQIVISGEQVAVENANEQIKKDKAALKVVSLKVNGAFHTPLFNTASQKMHDRLKNVQFKENTIPVISNTTQKPFAGDWGQVMAHQLAEPTHFGDCLSYLVKNYEANASLEIGPGKALSSFAKQVDRRLTRYKIGTFEEYQEFLEQMDELNK</sequence>
<dbReference type="EMBL" id="JAGGLU010000003">
    <property type="protein sequence ID" value="MBP2057626.1"/>
    <property type="molecule type" value="Genomic_DNA"/>
</dbReference>
<evidence type="ECO:0000313" key="7">
    <source>
        <dbReference type="Proteomes" id="UP001519292"/>
    </source>
</evidence>
<evidence type="ECO:0000256" key="1">
    <source>
        <dbReference type="ARBA" id="ARBA00022679"/>
    </source>
</evidence>
<proteinExistence type="inferred from homology"/>
<dbReference type="PANTHER" id="PTHR42681:SF1">
    <property type="entry name" value="MALONYL-COA-ACYL CARRIER PROTEIN TRANSACYLASE, MITOCHONDRIAL"/>
    <property type="match status" value="1"/>
</dbReference>
<dbReference type="GO" id="GO:0004314">
    <property type="term" value="F:[acyl-carrier-protein] S-malonyltransferase activity"/>
    <property type="evidence" value="ECO:0007669"/>
    <property type="project" value="UniProtKB-EC"/>
</dbReference>
<evidence type="ECO:0000256" key="2">
    <source>
        <dbReference type="ARBA" id="ARBA00023315"/>
    </source>
</evidence>
<dbReference type="Gene3D" id="3.40.366.10">
    <property type="entry name" value="Malonyl-Coenzyme A Acyl Carrier Protein, domain 2"/>
    <property type="match status" value="1"/>
</dbReference>
<organism evidence="6 7">
    <name type="scientific">Lactobacillus colini</name>
    <dbReference type="NCBI Taxonomy" id="1819254"/>
    <lineage>
        <taxon>Bacteria</taxon>
        <taxon>Bacillati</taxon>
        <taxon>Bacillota</taxon>
        <taxon>Bacilli</taxon>
        <taxon>Lactobacillales</taxon>
        <taxon>Lactobacillaceae</taxon>
        <taxon>Lactobacillus</taxon>
    </lineage>
</organism>
<feature type="domain" description="Malonyl-CoA:ACP transacylase (MAT)" evidence="5">
    <location>
        <begin position="6"/>
        <end position="300"/>
    </location>
</feature>
<dbReference type="SMART" id="SM00827">
    <property type="entry name" value="PKS_AT"/>
    <property type="match status" value="1"/>
</dbReference>
<protein>
    <recommendedName>
        <fullName evidence="4">Malonyl CoA-acyl carrier protein transacylase</fullName>
        <ecNumber evidence="4">2.3.1.39</ecNumber>
    </recommendedName>
</protein>
<dbReference type="Pfam" id="PF00698">
    <property type="entry name" value="Acyl_transf_1"/>
    <property type="match status" value="1"/>
</dbReference>
<dbReference type="InterPro" id="IPR014043">
    <property type="entry name" value="Acyl_transferase_dom"/>
</dbReference>
<evidence type="ECO:0000313" key="6">
    <source>
        <dbReference type="EMBL" id="MBP2057626.1"/>
    </source>
</evidence>
<evidence type="ECO:0000256" key="3">
    <source>
        <dbReference type="ARBA" id="ARBA00048462"/>
    </source>
</evidence>
<dbReference type="SUPFAM" id="SSF52151">
    <property type="entry name" value="FabD/lysophospholipase-like"/>
    <property type="match status" value="1"/>
</dbReference>
<reference evidence="6 7" key="1">
    <citation type="submission" date="2021-03" db="EMBL/GenBank/DDBJ databases">
        <title>Genomic Encyclopedia of Type Strains, Phase IV (KMG-IV): sequencing the most valuable type-strain genomes for metagenomic binning, comparative biology and taxonomic classification.</title>
        <authorList>
            <person name="Goeker M."/>
        </authorList>
    </citation>
    <scope>NUCLEOTIDE SEQUENCE [LARGE SCALE GENOMIC DNA]</scope>
    <source>
        <strain evidence="6 7">DSM 101872</strain>
    </source>
</reference>
<dbReference type="RefSeq" id="WP_209686369.1">
    <property type="nucleotide sequence ID" value="NZ_JAGGLU010000003.1"/>
</dbReference>
<keyword evidence="7" id="KW-1185">Reference proteome</keyword>
<comment type="catalytic activity">
    <reaction evidence="3 4">
        <text>holo-[ACP] + malonyl-CoA = malonyl-[ACP] + CoA</text>
        <dbReference type="Rhea" id="RHEA:41792"/>
        <dbReference type="Rhea" id="RHEA-COMP:9623"/>
        <dbReference type="Rhea" id="RHEA-COMP:9685"/>
        <dbReference type="ChEBI" id="CHEBI:57287"/>
        <dbReference type="ChEBI" id="CHEBI:57384"/>
        <dbReference type="ChEBI" id="CHEBI:64479"/>
        <dbReference type="ChEBI" id="CHEBI:78449"/>
        <dbReference type="EC" id="2.3.1.39"/>
    </reaction>
</comment>
<comment type="caution">
    <text evidence="6">The sequence shown here is derived from an EMBL/GenBank/DDBJ whole genome shotgun (WGS) entry which is preliminary data.</text>
</comment>
<accession>A0ABS4MD98</accession>
<dbReference type="InterPro" id="IPR050858">
    <property type="entry name" value="Mal-CoA-ACP_Trans/PKS_FabD"/>
</dbReference>
<dbReference type="PANTHER" id="PTHR42681">
    <property type="entry name" value="MALONYL-COA-ACYL CARRIER PROTEIN TRANSACYLASE, MITOCHONDRIAL"/>
    <property type="match status" value="1"/>
</dbReference>
<comment type="similarity">
    <text evidence="4">Belongs to the fabD family.</text>
</comment>
<evidence type="ECO:0000256" key="4">
    <source>
        <dbReference type="PIRNR" id="PIRNR000446"/>
    </source>
</evidence>